<evidence type="ECO:0000256" key="1">
    <source>
        <dbReference type="ARBA" id="ARBA00007301"/>
    </source>
</evidence>
<feature type="binding site" evidence="5 7">
    <location>
        <position position="185"/>
    </location>
    <ligand>
        <name>FMN</name>
        <dbReference type="ChEBI" id="CHEBI:58210"/>
    </ligand>
</feature>
<feature type="binding site" evidence="5 7">
    <location>
        <position position="83"/>
    </location>
    <ligand>
        <name>FMN</name>
        <dbReference type="ChEBI" id="CHEBI:58210"/>
    </ligand>
</feature>
<dbReference type="NCBIfam" id="NF004231">
    <property type="entry name" value="PRK05679.1"/>
    <property type="match status" value="1"/>
</dbReference>
<dbReference type="InterPro" id="IPR019740">
    <property type="entry name" value="Pyridox_Oxase_CS"/>
</dbReference>
<comment type="function">
    <text evidence="5">Catalyzes the oxidation of either pyridoxine 5'-phosphate (PNP) or pyridoxamine 5'-phosphate (PMP) into pyridoxal 5'-phosphate (PLP).</text>
</comment>
<accession>A0A315ZFI0</accession>
<feature type="binding site" evidence="5 7">
    <location>
        <begin position="62"/>
        <end position="67"/>
    </location>
    <ligand>
        <name>FMN</name>
        <dbReference type="ChEBI" id="CHEBI:58210"/>
    </ligand>
</feature>
<dbReference type="PANTHER" id="PTHR10851:SF0">
    <property type="entry name" value="PYRIDOXINE-5'-PHOSPHATE OXIDASE"/>
    <property type="match status" value="1"/>
</dbReference>
<dbReference type="HAMAP" id="MF_01629">
    <property type="entry name" value="PdxH"/>
    <property type="match status" value="1"/>
</dbReference>
<comment type="similarity">
    <text evidence="1 5">Belongs to the pyridoxamine 5'-phosphate oxidase family.</text>
</comment>
<evidence type="ECO:0000313" key="11">
    <source>
        <dbReference type="Proteomes" id="UP000245535"/>
    </source>
</evidence>
<feature type="binding site" evidence="6">
    <location>
        <begin position="9"/>
        <end position="12"/>
    </location>
    <ligand>
        <name>substrate</name>
    </ligand>
</feature>
<dbReference type="PANTHER" id="PTHR10851">
    <property type="entry name" value="PYRIDOXINE-5-PHOSPHATE OXIDASE"/>
    <property type="match status" value="1"/>
</dbReference>
<dbReference type="InterPro" id="IPR012349">
    <property type="entry name" value="Split_barrel_FMN-bd"/>
</dbReference>
<keyword evidence="4 5" id="KW-0560">Oxidoreductase</keyword>
<evidence type="ECO:0000256" key="4">
    <source>
        <dbReference type="ARBA" id="ARBA00023002"/>
    </source>
</evidence>
<dbReference type="PIRSF" id="PIRSF000190">
    <property type="entry name" value="Pyd_amn-ph_oxd"/>
    <property type="match status" value="1"/>
</dbReference>
<feature type="binding site" evidence="5 6">
    <location>
        <begin position="191"/>
        <end position="193"/>
    </location>
    <ligand>
        <name>substrate</name>
    </ligand>
</feature>
<comment type="caution">
    <text evidence="10">The sequence shown here is derived from an EMBL/GenBank/DDBJ whole genome shotgun (WGS) entry which is preliminary data.</text>
</comment>
<dbReference type="UniPathway" id="UPA01068">
    <property type="reaction ID" value="UER00304"/>
</dbReference>
<evidence type="ECO:0000313" key="10">
    <source>
        <dbReference type="EMBL" id="PWJ44261.1"/>
    </source>
</evidence>
<comment type="pathway">
    <text evidence="5">Cofactor metabolism; pyridoxal 5'-phosphate salvage; pyridoxal 5'-phosphate from pyridoxine 5'-phosphate: step 1/1.</text>
</comment>
<dbReference type="AlphaFoldDB" id="A0A315ZFI0"/>
<keyword evidence="11" id="KW-1185">Reference proteome</keyword>
<dbReference type="Pfam" id="PF01243">
    <property type="entry name" value="PNPOx_N"/>
    <property type="match status" value="1"/>
</dbReference>
<feature type="binding site" evidence="5 6">
    <location>
        <position position="67"/>
    </location>
    <ligand>
        <name>substrate</name>
    </ligand>
</feature>
<dbReference type="OrthoDB" id="9780392at2"/>
<feature type="binding site" evidence="5 7">
    <location>
        <begin position="141"/>
        <end position="142"/>
    </location>
    <ligand>
        <name>FMN</name>
        <dbReference type="ChEBI" id="CHEBI:58210"/>
    </ligand>
</feature>
<evidence type="ECO:0000256" key="6">
    <source>
        <dbReference type="PIRSR" id="PIRSR000190-1"/>
    </source>
</evidence>
<sequence>MKTNIADIRKDYAKKDLDTKDCLDDPIAQFEIWLDEAIKSEVPEPTAMIVSSADENGRPSSRTVLLKGVEDKKFIFYTNYTSRKGKQILANPYVSVTFFWPELERQVQIEGKALKVASDTSDKYFESRPYKSKVGAWASEQSTVINSRSVIMERFAKFSLKYLTSVPRPDHWGGFEIEADRIEFWQGRPSRLHDRILYTKDENGEWGKNRLAP</sequence>
<organism evidence="10 11">
    <name type="scientific">Sediminitomix flava</name>
    <dbReference type="NCBI Taxonomy" id="379075"/>
    <lineage>
        <taxon>Bacteria</taxon>
        <taxon>Pseudomonadati</taxon>
        <taxon>Bacteroidota</taxon>
        <taxon>Cytophagia</taxon>
        <taxon>Cytophagales</taxon>
        <taxon>Flammeovirgaceae</taxon>
        <taxon>Sediminitomix</taxon>
    </lineage>
</organism>
<evidence type="ECO:0000256" key="7">
    <source>
        <dbReference type="PIRSR" id="PIRSR000190-2"/>
    </source>
</evidence>
<dbReference type="InterPro" id="IPR000659">
    <property type="entry name" value="Pyridox_Oxase"/>
</dbReference>
<feature type="domain" description="Pyridoxine 5'-phosphate oxidase dimerisation C-terminal" evidence="9">
    <location>
        <begin position="172"/>
        <end position="213"/>
    </location>
</feature>
<dbReference type="Pfam" id="PF10590">
    <property type="entry name" value="PNP_phzG_C"/>
    <property type="match status" value="1"/>
</dbReference>
<dbReference type="NCBIfam" id="TIGR00558">
    <property type="entry name" value="pdxH"/>
    <property type="match status" value="1"/>
</dbReference>
<feature type="binding site" evidence="5 6">
    <location>
        <position position="132"/>
    </location>
    <ligand>
        <name>substrate</name>
    </ligand>
</feature>
<dbReference type="EMBL" id="QGDO01000001">
    <property type="protein sequence ID" value="PWJ44261.1"/>
    <property type="molecule type" value="Genomic_DNA"/>
</dbReference>
<dbReference type="GO" id="GO:0004733">
    <property type="term" value="F:pyridoxamine phosphate oxidase activity"/>
    <property type="evidence" value="ECO:0007669"/>
    <property type="project" value="UniProtKB-UniRule"/>
</dbReference>
<reference evidence="10 11" key="1">
    <citation type="submission" date="2018-03" db="EMBL/GenBank/DDBJ databases">
        <title>Genomic Encyclopedia of Archaeal and Bacterial Type Strains, Phase II (KMG-II): from individual species to whole genera.</title>
        <authorList>
            <person name="Goeker M."/>
        </authorList>
    </citation>
    <scope>NUCLEOTIDE SEQUENCE [LARGE SCALE GENOMIC DNA]</scope>
    <source>
        <strain evidence="10 11">DSM 28229</strain>
    </source>
</reference>
<feature type="binding site" evidence="5 6">
    <location>
        <position position="128"/>
    </location>
    <ligand>
        <name>substrate</name>
    </ligand>
</feature>
<comment type="catalytic activity">
    <reaction evidence="5">
        <text>pyridoxine 5'-phosphate + O2 = pyridoxal 5'-phosphate + H2O2</text>
        <dbReference type="Rhea" id="RHEA:15149"/>
        <dbReference type="ChEBI" id="CHEBI:15379"/>
        <dbReference type="ChEBI" id="CHEBI:16240"/>
        <dbReference type="ChEBI" id="CHEBI:58589"/>
        <dbReference type="ChEBI" id="CHEBI:597326"/>
        <dbReference type="EC" id="1.4.3.5"/>
    </reaction>
</comment>
<dbReference type="InterPro" id="IPR019576">
    <property type="entry name" value="Pyridoxamine_oxidase_dimer_C"/>
</dbReference>
<dbReference type="GO" id="GO:0008615">
    <property type="term" value="P:pyridoxine biosynthetic process"/>
    <property type="evidence" value="ECO:0007669"/>
    <property type="project" value="UniProtKB-UniRule"/>
</dbReference>
<dbReference type="Proteomes" id="UP000245535">
    <property type="component" value="Unassembled WGS sequence"/>
</dbReference>
<dbReference type="RefSeq" id="WP_109615768.1">
    <property type="nucleotide sequence ID" value="NZ_QGDO01000001.1"/>
</dbReference>
<dbReference type="Gene3D" id="2.30.110.10">
    <property type="entry name" value="Electron Transport, Fmn-binding Protein, Chain A"/>
    <property type="match status" value="1"/>
</dbReference>
<dbReference type="SUPFAM" id="SSF50475">
    <property type="entry name" value="FMN-binding split barrel"/>
    <property type="match status" value="1"/>
</dbReference>
<dbReference type="EC" id="1.4.3.5" evidence="5"/>
<comment type="catalytic activity">
    <reaction evidence="5">
        <text>pyridoxamine 5'-phosphate + O2 + H2O = pyridoxal 5'-phosphate + H2O2 + NH4(+)</text>
        <dbReference type="Rhea" id="RHEA:15817"/>
        <dbReference type="ChEBI" id="CHEBI:15377"/>
        <dbReference type="ChEBI" id="CHEBI:15379"/>
        <dbReference type="ChEBI" id="CHEBI:16240"/>
        <dbReference type="ChEBI" id="CHEBI:28938"/>
        <dbReference type="ChEBI" id="CHEBI:58451"/>
        <dbReference type="ChEBI" id="CHEBI:597326"/>
        <dbReference type="EC" id="1.4.3.5"/>
    </reaction>
</comment>
<keyword evidence="2 5" id="KW-0285">Flavoprotein</keyword>
<keyword evidence="3 5" id="KW-0288">FMN</keyword>
<feature type="binding site" evidence="5 7">
    <location>
        <position position="106"/>
    </location>
    <ligand>
        <name>FMN</name>
        <dbReference type="ChEBI" id="CHEBI:58210"/>
    </ligand>
</feature>
<dbReference type="InterPro" id="IPR011576">
    <property type="entry name" value="Pyridox_Oxase_N"/>
</dbReference>
<comment type="subunit">
    <text evidence="5">Homodimer.</text>
</comment>
<evidence type="ECO:0000256" key="5">
    <source>
        <dbReference type="HAMAP-Rule" id="MF_01629"/>
    </source>
</evidence>
<comment type="pathway">
    <text evidence="5">Cofactor metabolism; pyridoxal 5'-phosphate salvage; pyridoxal 5'-phosphate from pyridoxamine 5'-phosphate: step 1/1.</text>
</comment>
<proteinExistence type="inferred from homology"/>
<name>A0A315ZFI0_SEDFL</name>
<keyword evidence="5" id="KW-0664">Pyridoxine biosynthesis</keyword>
<comment type="cofactor">
    <cofactor evidence="5 7">
        <name>FMN</name>
        <dbReference type="ChEBI" id="CHEBI:58210"/>
    </cofactor>
    <text evidence="5 7">Binds 1 FMN per subunit.</text>
</comment>
<feature type="binding site" evidence="5 7">
    <location>
        <position position="195"/>
    </location>
    <ligand>
        <name>FMN</name>
        <dbReference type="ChEBI" id="CHEBI:58210"/>
    </ligand>
</feature>
<feature type="domain" description="Pyridoxamine 5'-phosphate oxidase N-terminal" evidence="8">
    <location>
        <begin position="34"/>
        <end position="156"/>
    </location>
</feature>
<dbReference type="GO" id="GO:0010181">
    <property type="term" value="F:FMN binding"/>
    <property type="evidence" value="ECO:0007669"/>
    <property type="project" value="UniProtKB-UniRule"/>
</dbReference>
<evidence type="ECO:0000259" key="9">
    <source>
        <dbReference type="Pfam" id="PF10590"/>
    </source>
</evidence>
<gene>
    <name evidence="5" type="primary">pdxH</name>
    <name evidence="10" type="ORF">BC781_101611</name>
</gene>
<feature type="binding site" evidence="5 6">
    <location>
        <position position="124"/>
    </location>
    <ligand>
        <name>substrate</name>
    </ligand>
</feature>
<protein>
    <recommendedName>
        <fullName evidence="5">Pyridoxine/pyridoxamine 5'-phosphate oxidase</fullName>
        <ecNumber evidence="5">1.4.3.5</ecNumber>
    </recommendedName>
    <alternativeName>
        <fullName evidence="5">PNP/PMP oxidase</fullName>
        <shortName evidence="5">PNPOx</shortName>
    </alternativeName>
    <alternativeName>
        <fullName evidence="5">Pyridoxal 5'-phosphate synthase</fullName>
    </alternativeName>
</protein>
<evidence type="ECO:0000256" key="2">
    <source>
        <dbReference type="ARBA" id="ARBA00022630"/>
    </source>
</evidence>
<feature type="binding site" evidence="5 7">
    <location>
        <position position="84"/>
    </location>
    <ligand>
        <name>FMN</name>
        <dbReference type="ChEBI" id="CHEBI:58210"/>
    </ligand>
</feature>
<feature type="binding site" evidence="5 7">
    <location>
        <begin position="77"/>
        <end position="78"/>
    </location>
    <ligand>
        <name>FMN</name>
        <dbReference type="ChEBI" id="CHEBI:58210"/>
    </ligand>
</feature>
<evidence type="ECO:0000259" key="8">
    <source>
        <dbReference type="Pfam" id="PF01243"/>
    </source>
</evidence>
<dbReference type="PROSITE" id="PS01064">
    <property type="entry name" value="PYRIDOX_OXIDASE"/>
    <property type="match status" value="1"/>
</dbReference>
<evidence type="ECO:0000256" key="3">
    <source>
        <dbReference type="ARBA" id="ARBA00022643"/>
    </source>
</evidence>